<dbReference type="EMBL" id="BIFS01000001">
    <property type="protein sequence ID" value="GCE18293.1"/>
    <property type="molecule type" value="Genomic_DNA"/>
</dbReference>
<dbReference type="Proteomes" id="UP000287188">
    <property type="component" value="Unassembled WGS sequence"/>
</dbReference>
<sequence>MVQGAARKLSRNRYIKGEPENHTRGKVFDIVIPRITPLLQQVDEICLHTLVGRNMPLKTGQQSITQYKRRGPGDGRLIYQGHALS</sequence>
<organism evidence="1 2">
    <name type="scientific">Dictyobacter kobayashii</name>
    <dbReference type="NCBI Taxonomy" id="2014872"/>
    <lineage>
        <taxon>Bacteria</taxon>
        <taxon>Bacillati</taxon>
        <taxon>Chloroflexota</taxon>
        <taxon>Ktedonobacteria</taxon>
        <taxon>Ktedonobacterales</taxon>
        <taxon>Dictyobacteraceae</taxon>
        <taxon>Dictyobacter</taxon>
    </lineage>
</organism>
<protein>
    <submittedName>
        <fullName evidence="1">Uncharacterized protein</fullName>
    </submittedName>
</protein>
<evidence type="ECO:0000313" key="2">
    <source>
        <dbReference type="Proteomes" id="UP000287188"/>
    </source>
</evidence>
<accession>A0A402AGV8</accession>
<dbReference type="AlphaFoldDB" id="A0A402AGV8"/>
<reference evidence="2" key="1">
    <citation type="submission" date="2018-12" db="EMBL/GenBank/DDBJ databases">
        <title>Tengunoibacter tsumagoiensis gen. nov., sp. nov., Dictyobacter kobayashii sp. nov., D. alpinus sp. nov., and D. joshuensis sp. nov. and description of Dictyobacteraceae fam. nov. within the order Ktedonobacterales isolated from Tengu-no-mugimeshi.</title>
        <authorList>
            <person name="Wang C.M."/>
            <person name="Zheng Y."/>
            <person name="Sakai Y."/>
            <person name="Toyoda A."/>
            <person name="Minakuchi Y."/>
            <person name="Abe K."/>
            <person name="Yokota A."/>
            <person name="Yabe S."/>
        </authorList>
    </citation>
    <scope>NUCLEOTIDE SEQUENCE [LARGE SCALE GENOMIC DNA]</scope>
    <source>
        <strain evidence="2">Uno11</strain>
    </source>
</reference>
<evidence type="ECO:0000313" key="1">
    <source>
        <dbReference type="EMBL" id="GCE18293.1"/>
    </source>
</evidence>
<proteinExistence type="predicted"/>
<comment type="caution">
    <text evidence="1">The sequence shown here is derived from an EMBL/GenBank/DDBJ whole genome shotgun (WGS) entry which is preliminary data.</text>
</comment>
<keyword evidence="2" id="KW-1185">Reference proteome</keyword>
<gene>
    <name evidence="1" type="ORF">KDK_20930</name>
</gene>
<name>A0A402AGV8_9CHLR</name>